<dbReference type="RefSeq" id="WP_199180231.1">
    <property type="nucleotide sequence ID" value="NZ_BAAAGZ010000027.1"/>
</dbReference>
<dbReference type="InterPro" id="IPR001137">
    <property type="entry name" value="Glyco_hydro_11"/>
</dbReference>
<evidence type="ECO:0000256" key="9">
    <source>
        <dbReference type="PROSITE-ProRule" id="PRU01097"/>
    </source>
</evidence>
<keyword evidence="4 9" id="KW-0858">Xylan degradation</keyword>
<dbReference type="SUPFAM" id="SSF49899">
    <property type="entry name" value="Concanavalin A-like lectins/glucanases"/>
    <property type="match status" value="1"/>
</dbReference>
<keyword evidence="6 9" id="KW-0119">Carbohydrate metabolism</keyword>
<dbReference type="EMBL" id="BOPA01000012">
    <property type="protein sequence ID" value="GIJ14836.1"/>
    <property type="molecule type" value="Genomic_DNA"/>
</dbReference>
<feature type="compositionally biased region" description="Low complexity" evidence="11">
    <location>
        <begin position="239"/>
        <end position="252"/>
    </location>
</feature>
<dbReference type="InterPro" id="IPR018208">
    <property type="entry name" value="GH11_AS_1"/>
</dbReference>
<dbReference type="Gene3D" id="2.80.10.50">
    <property type="match status" value="1"/>
</dbReference>
<evidence type="ECO:0000256" key="7">
    <source>
        <dbReference type="ARBA" id="ARBA00023295"/>
    </source>
</evidence>
<dbReference type="CDD" id="cd23418">
    <property type="entry name" value="beta-trefoil_Ricin_XLN-like"/>
    <property type="match status" value="1"/>
</dbReference>
<comment type="similarity">
    <text evidence="9 10">Belongs to the glycosyl hydrolase 11 (cellulase G) family.</text>
</comment>
<evidence type="ECO:0000256" key="3">
    <source>
        <dbReference type="ARBA" id="ARBA00012590"/>
    </source>
</evidence>
<dbReference type="PROSITE" id="PS50231">
    <property type="entry name" value="RICIN_B_LECTIN"/>
    <property type="match status" value="1"/>
</dbReference>
<evidence type="ECO:0000256" key="12">
    <source>
        <dbReference type="SAM" id="SignalP"/>
    </source>
</evidence>
<sequence length="387" mass="41717">MNEVPTHRKSRRRGRIRMLAAAAFAAVLATTGTIAISASPAHAEADRQVCSNTEGTHNGFFFSFWKDSGDACMVLRENGRYSSSWGRSTNNWVGGKGWNPGTRRTITYSGSYNPGNNNSYLALYGWTRNPLVEYYIVENFGSYNPSSGATRLGSITTDGGTYDILRSQRVNQPSIDGTATFYQYWSVRQQKRSSGTITTANHFDAWARVGLNLGNHYYQIMATEGYQSQGSSDITLREGGNSDPGNPGNPGNPTTPPPSGGSGQMIVGQQSGRCLDVPNSSTSNGTQLQLYDCWGGANQRFTHTSSRQLTVNGKCLDAANQGTSNGTRVTIYDCHGGANQQWNINSNGTITGVQSGLCLDAGGSGNGALLQLYSCWGGANQQWSRRN</sequence>
<dbReference type="SMART" id="SM00458">
    <property type="entry name" value="RICIN"/>
    <property type="match status" value="1"/>
</dbReference>
<accession>A0ABQ4IAA8</accession>
<evidence type="ECO:0000256" key="10">
    <source>
        <dbReference type="RuleBase" id="RU362015"/>
    </source>
</evidence>
<evidence type="ECO:0000256" key="1">
    <source>
        <dbReference type="ARBA" id="ARBA00000681"/>
    </source>
</evidence>
<evidence type="ECO:0000256" key="4">
    <source>
        <dbReference type="ARBA" id="ARBA00022651"/>
    </source>
</evidence>
<dbReference type="PRINTS" id="PR00911">
    <property type="entry name" value="GLHYDRLASE11"/>
</dbReference>
<dbReference type="InterPro" id="IPR033123">
    <property type="entry name" value="GH11_dom"/>
</dbReference>
<evidence type="ECO:0000256" key="6">
    <source>
        <dbReference type="ARBA" id="ARBA00023277"/>
    </source>
</evidence>
<reference evidence="14 15" key="1">
    <citation type="submission" date="2021-01" db="EMBL/GenBank/DDBJ databases">
        <title>Whole genome shotgun sequence of Verrucosispora gifhornensis NBRC 16317.</title>
        <authorList>
            <person name="Komaki H."/>
            <person name="Tamura T."/>
        </authorList>
    </citation>
    <scope>NUCLEOTIDE SEQUENCE [LARGE SCALE GENOMIC DNA]</scope>
    <source>
        <strain evidence="14 15">NBRC 16317</strain>
    </source>
</reference>
<dbReference type="InterPro" id="IPR013319">
    <property type="entry name" value="GH11/12"/>
</dbReference>
<evidence type="ECO:0000313" key="15">
    <source>
        <dbReference type="Proteomes" id="UP000647860"/>
    </source>
</evidence>
<evidence type="ECO:0000256" key="8">
    <source>
        <dbReference type="ARBA" id="ARBA00023326"/>
    </source>
</evidence>
<evidence type="ECO:0000256" key="11">
    <source>
        <dbReference type="SAM" id="MobiDB-lite"/>
    </source>
</evidence>
<evidence type="ECO:0000259" key="13">
    <source>
        <dbReference type="PROSITE" id="PS51761"/>
    </source>
</evidence>
<comment type="caution">
    <text evidence="14">The sequence shown here is derived from an EMBL/GenBank/DDBJ whole genome shotgun (WGS) entry which is preliminary data.</text>
</comment>
<dbReference type="InterPro" id="IPR000772">
    <property type="entry name" value="Ricin_B_lectin"/>
</dbReference>
<feature type="domain" description="GH11" evidence="13">
    <location>
        <begin position="48"/>
        <end position="237"/>
    </location>
</feature>
<dbReference type="InterPro" id="IPR035992">
    <property type="entry name" value="Ricin_B-like_lectins"/>
</dbReference>
<feature type="region of interest" description="Disordered" evidence="11">
    <location>
        <begin position="229"/>
        <end position="267"/>
    </location>
</feature>
<organism evidence="14 15">
    <name type="scientific">Micromonospora gifhornensis</name>
    <dbReference type="NCBI Taxonomy" id="84594"/>
    <lineage>
        <taxon>Bacteria</taxon>
        <taxon>Bacillati</taxon>
        <taxon>Actinomycetota</taxon>
        <taxon>Actinomycetes</taxon>
        <taxon>Micromonosporales</taxon>
        <taxon>Micromonosporaceae</taxon>
        <taxon>Micromonospora</taxon>
    </lineage>
</organism>
<feature type="signal peptide" evidence="12">
    <location>
        <begin position="1"/>
        <end position="43"/>
    </location>
</feature>
<gene>
    <name evidence="14" type="ORF">Vgi01_15200</name>
</gene>
<keyword evidence="8 9" id="KW-0624">Polysaccharide degradation</keyword>
<dbReference type="PROSITE" id="PS51761">
    <property type="entry name" value="GH11_3"/>
    <property type="match status" value="1"/>
</dbReference>
<proteinExistence type="inferred from homology"/>
<dbReference type="InterPro" id="IPR013320">
    <property type="entry name" value="ConA-like_dom_sf"/>
</dbReference>
<dbReference type="Pfam" id="PF00652">
    <property type="entry name" value="Ricin_B_lectin"/>
    <property type="match status" value="1"/>
</dbReference>
<dbReference type="EC" id="3.2.1.8" evidence="3 9"/>
<dbReference type="Proteomes" id="UP000647860">
    <property type="component" value="Unassembled WGS sequence"/>
</dbReference>
<feature type="active site" description="Nucleophile" evidence="9">
    <location>
        <position position="133"/>
    </location>
</feature>
<keyword evidence="5 9" id="KW-0378">Hydrolase</keyword>
<feature type="chain" id="PRO_5045040559" description="Endo-1,4-beta-xylanase" evidence="12">
    <location>
        <begin position="44"/>
        <end position="387"/>
    </location>
</feature>
<dbReference type="PANTHER" id="PTHR46828:SF3">
    <property type="entry name" value="ENDO-1,4-BETA-XYLANASE"/>
    <property type="match status" value="1"/>
</dbReference>
<dbReference type="PANTHER" id="PTHR46828">
    <property type="entry name" value="ENDO-1,4-BETA-XYLANASE A-RELATED"/>
    <property type="match status" value="1"/>
</dbReference>
<keyword evidence="15" id="KW-1185">Reference proteome</keyword>
<protein>
    <recommendedName>
        <fullName evidence="3 9">Endo-1,4-beta-xylanase</fullName>
        <ecNumber evidence="3 9">3.2.1.8</ecNumber>
    </recommendedName>
</protein>
<feature type="active site" description="Proton donor" evidence="9">
    <location>
        <position position="224"/>
    </location>
</feature>
<comment type="pathway">
    <text evidence="2 9 10">Glycan degradation; xylan degradation.</text>
</comment>
<name>A0ABQ4IAA8_9ACTN</name>
<dbReference type="PROSITE" id="PS00776">
    <property type="entry name" value="GH11_1"/>
    <property type="match status" value="1"/>
</dbReference>
<evidence type="ECO:0000313" key="14">
    <source>
        <dbReference type="EMBL" id="GIJ14836.1"/>
    </source>
</evidence>
<evidence type="ECO:0000256" key="5">
    <source>
        <dbReference type="ARBA" id="ARBA00022801"/>
    </source>
</evidence>
<dbReference type="Gene3D" id="2.60.120.180">
    <property type="match status" value="1"/>
</dbReference>
<dbReference type="SUPFAM" id="SSF50370">
    <property type="entry name" value="Ricin B-like lectins"/>
    <property type="match status" value="1"/>
</dbReference>
<comment type="catalytic activity">
    <reaction evidence="1 9 10">
        <text>Endohydrolysis of (1-&gt;4)-beta-D-xylosidic linkages in xylans.</text>
        <dbReference type="EC" id="3.2.1.8"/>
    </reaction>
</comment>
<keyword evidence="7 9" id="KW-0326">Glycosidase</keyword>
<evidence type="ECO:0000256" key="2">
    <source>
        <dbReference type="ARBA" id="ARBA00004851"/>
    </source>
</evidence>
<dbReference type="Pfam" id="PF00457">
    <property type="entry name" value="Glyco_hydro_11"/>
    <property type="match status" value="1"/>
</dbReference>
<keyword evidence="12" id="KW-0732">Signal</keyword>